<dbReference type="Pfam" id="PF00076">
    <property type="entry name" value="RRM_1"/>
    <property type="match status" value="4"/>
</dbReference>
<dbReference type="InterPro" id="IPR036053">
    <property type="entry name" value="PABP-dom"/>
</dbReference>
<dbReference type="CDD" id="cd12380">
    <property type="entry name" value="RRM3_I_PABPs"/>
    <property type="match status" value="1"/>
</dbReference>
<reference evidence="14" key="1">
    <citation type="submission" date="2023-02" db="EMBL/GenBank/DDBJ databases">
        <title>Identification and recombinant expression of a fungal hydrolase from Papiliotrema laurentii that hydrolyzes apple cutin and clears colloidal polyester polyurethane.</title>
        <authorList>
            <consortium name="DOE Joint Genome Institute"/>
            <person name="Roman V.A."/>
            <person name="Bojanowski C."/>
            <person name="Crable B.R."/>
            <person name="Wagner D.N."/>
            <person name="Hung C.S."/>
            <person name="Nadeau L.J."/>
            <person name="Schratz L."/>
            <person name="Haridas S."/>
            <person name="Pangilinan J."/>
            <person name="Lipzen A."/>
            <person name="Na H."/>
            <person name="Yan M."/>
            <person name="Ng V."/>
            <person name="Grigoriev I.V."/>
            <person name="Spatafora J.W."/>
            <person name="Barlow D."/>
            <person name="Biffinger J."/>
            <person name="Kelley-Loughnane N."/>
            <person name="Varaljay V.A."/>
            <person name="Crookes-Goodson W.J."/>
        </authorList>
    </citation>
    <scope>NUCLEOTIDE SEQUENCE</scope>
    <source>
        <strain evidence="14">5307AH</strain>
    </source>
</reference>
<evidence type="ECO:0000256" key="1">
    <source>
        <dbReference type="ARBA" id="ARBA00004496"/>
    </source>
</evidence>
<dbReference type="InterPro" id="IPR000504">
    <property type="entry name" value="RRM_dom"/>
</dbReference>
<dbReference type="FunFam" id="3.30.70.330:FF:000003">
    <property type="entry name" value="Polyadenylate-binding protein"/>
    <property type="match status" value="1"/>
</dbReference>
<feature type="domain" description="PABC" evidence="13">
    <location>
        <begin position="567"/>
        <end position="644"/>
    </location>
</feature>
<feature type="region of interest" description="Disordered" evidence="11">
    <location>
        <begin position="474"/>
        <end position="568"/>
    </location>
</feature>
<name>A0AAD9LA40_PAPLA</name>
<feature type="domain" description="RRM" evidence="12">
    <location>
        <begin position="43"/>
        <end position="121"/>
    </location>
</feature>
<gene>
    <name evidence="14" type="ORF">DB88DRAFT_47072</name>
</gene>
<comment type="subcellular location">
    <subcellularLocation>
        <location evidence="1 10">Cytoplasm</location>
    </subcellularLocation>
</comment>
<feature type="region of interest" description="Disordered" evidence="11">
    <location>
        <begin position="646"/>
        <end position="670"/>
    </location>
</feature>
<keyword evidence="3" id="KW-0813">Transport</keyword>
<dbReference type="Pfam" id="PF00658">
    <property type="entry name" value="MLLE"/>
    <property type="match status" value="1"/>
</dbReference>
<keyword evidence="8 9" id="KW-0694">RNA-binding</keyword>
<dbReference type="SMART" id="SM00517">
    <property type="entry name" value="PolyA"/>
    <property type="match status" value="1"/>
</dbReference>
<organism evidence="14 15">
    <name type="scientific">Papiliotrema laurentii</name>
    <name type="common">Cryptococcus laurentii</name>
    <dbReference type="NCBI Taxonomy" id="5418"/>
    <lineage>
        <taxon>Eukaryota</taxon>
        <taxon>Fungi</taxon>
        <taxon>Dikarya</taxon>
        <taxon>Basidiomycota</taxon>
        <taxon>Agaricomycotina</taxon>
        <taxon>Tremellomycetes</taxon>
        <taxon>Tremellales</taxon>
        <taxon>Rhynchogastremaceae</taxon>
        <taxon>Papiliotrema</taxon>
    </lineage>
</organism>
<evidence type="ECO:0000259" key="13">
    <source>
        <dbReference type="PROSITE" id="PS51309"/>
    </source>
</evidence>
<feature type="compositionally biased region" description="Low complexity" evidence="11">
    <location>
        <begin position="554"/>
        <end position="568"/>
    </location>
</feature>
<feature type="domain" description="RRM" evidence="12">
    <location>
        <begin position="131"/>
        <end position="203"/>
    </location>
</feature>
<sequence>MSDATAAPAATSPVAQPSTASPAAQAPAQPQPTSGTAQPSGGASLYVGELDSSVTEAMLFEIFNMIGPVASIRVCRDAVTRRSLGYAYVNYLNAADGERALEHLNYSLIKNRPCRIMWSQRDPALRKTGQGNIFIKNLDESIDNKALHDTFAAFGDILSCKVGTDENGKSRGFAFVHYSTGEAADAAIKAVNGMLLNDKKVYVGHHVGKKERQSKVEEQRAQFTNIFVKNVDTEATEEEFEELFKPFGEIVSAALSKDESGASKGFGFVNFTSHEAAKKAVDELNDKEFKGKKLYVGRAQKRTERDDELRKTHEEKRLENEAKSAGVNLYIKNLDDEWDDDRLRAEFDAFGTITSCKVMKDEAGVSRNFGFVCYSTPDEATKAVQEMNGKMIGTKPLYVALAQRKDVRRQALESQMQQRQAQRLAYGNGMGGPNYMGAPMYGYPPMPGYAGQPGMVPGMRGAPMMGAYPPQQMMQARPRYPGPNGQPGVPLPYGMPPPQIGGYPGIPPNYPVRPGNVGGARPPTGAPNSGRSPVGAPQGLPAGAVPRGQVPVRPQTQGAPEAAQAGAPRLNAQSLARAPPAEQKQMLGETLYPLIHESQPDLAGKITGMLLEMDNGELLHLIESPPALQEKVDEALRVLAEWGKADEAKEAAAEATEEAKPEEEKKEEEK</sequence>
<evidence type="ECO:0000256" key="10">
    <source>
        <dbReference type="RuleBase" id="RU362004"/>
    </source>
</evidence>
<dbReference type="PROSITE" id="PS50102">
    <property type="entry name" value="RRM"/>
    <property type="match status" value="4"/>
</dbReference>
<dbReference type="Gene3D" id="3.30.70.330">
    <property type="match status" value="4"/>
</dbReference>
<dbReference type="InterPro" id="IPR012677">
    <property type="entry name" value="Nucleotide-bd_a/b_plait_sf"/>
</dbReference>
<dbReference type="FunFam" id="3.30.70.330:FF:000441">
    <property type="entry name" value="Polyadenylate-binding protein"/>
    <property type="match status" value="1"/>
</dbReference>
<dbReference type="AlphaFoldDB" id="A0AAD9LA40"/>
<evidence type="ECO:0000256" key="6">
    <source>
        <dbReference type="ARBA" id="ARBA00022816"/>
    </source>
</evidence>
<dbReference type="GO" id="GO:0010494">
    <property type="term" value="C:cytoplasmic stress granule"/>
    <property type="evidence" value="ECO:0007669"/>
    <property type="project" value="UniProtKB-ARBA"/>
</dbReference>
<dbReference type="SUPFAM" id="SSF54928">
    <property type="entry name" value="RNA-binding domain, RBD"/>
    <property type="match status" value="2"/>
</dbReference>
<feature type="domain" description="RRM" evidence="12">
    <location>
        <begin position="224"/>
        <end position="301"/>
    </location>
</feature>
<dbReference type="SMART" id="SM00360">
    <property type="entry name" value="RRM"/>
    <property type="match status" value="4"/>
</dbReference>
<feature type="compositionally biased region" description="Pro residues" evidence="11">
    <location>
        <begin position="489"/>
        <end position="511"/>
    </location>
</feature>
<dbReference type="InterPro" id="IPR034364">
    <property type="entry name" value="PABP_RRM1"/>
</dbReference>
<accession>A0AAD9LA40</accession>
<dbReference type="Proteomes" id="UP001182556">
    <property type="component" value="Unassembled WGS sequence"/>
</dbReference>
<keyword evidence="5" id="KW-0677">Repeat</keyword>
<dbReference type="SUPFAM" id="SSF63570">
    <property type="entry name" value="PABC (PABP) domain"/>
    <property type="match status" value="1"/>
</dbReference>
<evidence type="ECO:0000256" key="9">
    <source>
        <dbReference type="PROSITE-ProRule" id="PRU00176"/>
    </source>
</evidence>
<keyword evidence="15" id="KW-1185">Reference proteome</keyword>
<comment type="similarity">
    <text evidence="2 10">Belongs to the polyadenylate-binding protein type-1 family.</text>
</comment>
<evidence type="ECO:0000259" key="12">
    <source>
        <dbReference type="PROSITE" id="PS50102"/>
    </source>
</evidence>
<evidence type="ECO:0000256" key="3">
    <source>
        <dbReference type="ARBA" id="ARBA00022448"/>
    </source>
</evidence>
<proteinExistence type="inferred from homology"/>
<dbReference type="GO" id="GO:0051028">
    <property type="term" value="P:mRNA transport"/>
    <property type="evidence" value="ECO:0007669"/>
    <property type="project" value="UniProtKB-KW"/>
</dbReference>
<feature type="compositionally biased region" description="Low complexity" evidence="11">
    <location>
        <begin position="1"/>
        <end position="40"/>
    </location>
</feature>
<keyword evidence="4 10" id="KW-0963">Cytoplasm</keyword>
<protein>
    <recommendedName>
        <fullName evidence="10">Polyadenylate-binding protein</fullName>
        <shortName evidence="10">PABP</shortName>
    </recommendedName>
</protein>
<dbReference type="CDD" id="cd12379">
    <property type="entry name" value="RRM2_I_PABPs"/>
    <property type="match status" value="1"/>
</dbReference>
<dbReference type="InterPro" id="IPR045305">
    <property type="entry name" value="RRM2_I_PABPs"/>
</dbReference>
<evidence type="ECO:0000256" key="2">
    <source>
        <dbReference type="ARBA" id="ARBA00008557"/>
    </source>
</evidence>
<dbReference type="EMBL" id="JAODAN010000001">
    <property type="protein sequence ID" value="KAK1927759.1"/>
    <property type="molecule type" value="Genomic_DNA"/>
</dbReference>
<dbReference type="GO" id="GO:0006417">
    <property type="term" value="P:regulation of translation"/>
    <property type="evidence" value="ECO:0007669"/>
    <property type="project" value="UniProtKB-KW"/>
</dbReference>
<feature type="region of interest" description="Disordered" evidence="11">
    <location>
        <begin position="1"/>
        <end position="42"/>
    </location>
</feature>
<dbReference type="SMART" id="SM00361">
    <property type="entry name" value="RRM_1"/>
    <property type="match status" value="2"/>
</dbReference>
<comment type="function">
    <text evidence="10">Binds the poly(A) tail of mRNA.</text>
</comment>
<dbReference type="InterPro" id="IPR006515">
    <property type="entry name" value="PABP_1234"/>
</dbReference>
<keyword evidence="6" id="KW-0509">mRNA transport</keyword>
<evidence type="ECO:0000256" key="7">
    <source>
        <dbReference type="ARBA" id="ARBA00022845"/>
    </source>
</evidence>
<dbReference type="PROSITE" id="PS51309">
    <property type="entry name" value="PABC"/>
    <property type="match status" value="1"/>
</dbReference>
<comment type="caution">
    <text evidence="14">The sequence shown here is derived from an EMBL/GenBank/DDBJ whole genome shotgun (WGS) entry which is preliminary data.</text>
</comment>
<dbReference type="FunFam" id="1.10.1900.10:FF:000004">
    <property type="entry name" value="Polyadenylate-binding protein"/>
    <property type="match status" value="1"/>
</dbReference>
<dbReference type="NCBIfam" id="TIGR01628">
    <property type="entry name" value="PABP-1234"/>
    <property type="match status" value="1"/>
</dbReference>
<evidence type="ECO:0000256" key="5">
    <source>
        <dbReference type="ARBA" id="ARBA00022737"/>
    </source>
</evidence>
<dbReference type="InterPro" id="IPR035979">
    <property type="entry name" value="RBD_domain_sf"/>
</dbReference>
<dbReference type="FunFam" id="3.30.70.330:FF:000590">
    <property type="entry name" value="Polyadenylate-binding protein 5"/>
    <property type="match status" value="1"/>
</dbReference>
<dbReference type="InterPro" id="IPR003954">
    <property type="entry name" value="RRM_euk-type"/>
</dbReference>
<evidence type="ECO:0000313" key="15">
    <source>
        <dbReference type="Proteomes" id="UP001182556"/>
    </source>
</evidence>
<dbReference type="GO" id="GO:0003723">
    <property type="term" value="F:RNA binding"/>
    <property type="evidence" value="ECO:0007669"/>
    <property type="project" value="UniProtKB-UniRule"/>
</dbReference>
<evidence type="ECO:0000313" key="14">
    <source>
        <dbReference type="EMBL" id="KAK1927759.1"/>
    </source>
</evidence>
<keyword evidence="7" id="KW-0810">Translation regulation</keyword>
<evidence type="ECO:0000256" key="8">
    <source>
        <dbReference type="ARBA" id="ARBA00022884"/>
    </source>
</evidence>
<dbReference type="PANTHER" id="PTHR24012">
    <property type="entry name" value="RNA BINDING PROTEIN"/>
    <property type="match status" value="1"/>
</dbReference>
<feature type="domain" description="RRM" evidence="12">
    <location>
        <begin position="327"/>
        <end position="404"/>
    </location>
</feature>
<dbReference type="CDD" id="cd12381">
    <property type="entry name" value="RRM4_I_PABPs"/>
    <property type="match status" value="1"/>
</dbReference>
<dbReference type="CDD" id="cd12378">
    <property type="entry name" value="RRM1_I_PABPs"/>
    <property type="match status" value="1"/>
</dbReference>
<dbReference type="InterPro" id="IPR002004">
    <property type="entry name" value="PABP_HYD_C"/>
</dbReference>
<evidence type="ECO:0000256" key="4">
    <source>
        <dbReference type="ARBA" id="ARBA00022490"/>
    </source>
</evidence>
<dbReference type="FunFam" id="3.30.70.330:FF:000648">
    <property type="entry name" value="Polyadenylate-binding protein"/>
    <property type="match status" value="1"/>
</dbReference>
<dbReference type="Gene3D" id="1.10.1900.10">
    <property type="entry name" value="c-terminal domain of poly(a) binding protein"/>
    <property type="match status" value="1"/>
</dbReference>
<evidence type="ECO:0000256" key="11">
    <source>
        <dbReference type="SAM" id="MobiDB-lite"/>
    </source>
</evidence>